<evidence type="ECO:0000313" key="1">
    <source>
        <dbReference type="EMBL" id="ORY60342.1"/>
    </source>
</evidence>
<gene>
    <name evidence="1" type="ORF">LY90DRAFT_505862</name>
</gene>
<dbReference type="STRING" id="1754190.A0A1Y2DM46"/>
<keyword evidence="2" id="KW-1185">Reference proteome</keyword>
<comment type="caution">
    <text evidence="1">The sequence shown here is derived from an EMBL/GenBank/DDBJ whole genome shotgun (WGS) entry which is preliminary data.</text>
</comment>
<sequence length="316" mass="36390">MERNGLLSAIPIIKFSHRPLVINGNSVFQDIPAEYINNPPKSISLRCDQVEANTFLALYNDDNNQIIDKVMDKCEENSLNYGTVKCLSYIKKNEKGSFGSDLLIDQEAYQLVDHNNHALHSYKEQEKLYLDIAAGNFMVSNRQTVKTLVSIRKPNVTMICNSNDEILITEENNAYNVFWKFYDDNISSLHIATNGTLISNGDEILIEDEWNLNRVFNYGISCIENDIQINFNNNYKRDKNPNLNYRIKNLDTEEIIQNFNKDTVGNGLIAGDIFYLGHRIMWSHVGLVLTKEEFKYRSIDKNDSKNKKETIVQGRI</sequence>
<evidence type="ECO:0000313" key="2">
    <source>
        <dbReference type="Proteomes" id="UP000193920"/>
    </source>
</evidence>
<organism evidence="1 2">
    <name type="scientific">Neocallimastix californiae</name>
    <dbReference type="NCBI Taxonomy" id="1754190"/>
    <lineage>
        <taxon>Eukaryota</taxon>
        <taxon>Fungi</taxon>
        <taxon>Fungi incertae sedis</taxon>
        <taxon>Chytridiomycota</taxon>
        <taxon>Chytridiomycota incertae sedis</taxon>
        <taxon>Neocallimastigomycetes</taxon>
        <taxon>Neocallimastigales</taxon>
        <taxon>Neocallimastigaceae</taxon>
        <taxon>Neocallimastix</taxon>
    </lineage>
</organism>
<reference evidence="1 2" key="1">
    <citation type="submission" date="2016-08" db="EMBL/GenBank/DDBJ databases">
        <title>A Parts List for Fungal Cellulosomes Revealed by Comparative Genomics.</title>
        <authorList>
            <consortium name="DOE Joint Genome Institute"/>
            <person name="Haitjema C.H."/>
            <person name="Gilmore S.P."/>
            <person name="Henske J.K."/>
            <person name="Solomon K.V."/>
            <person name="De Groot R."/>
            <person name="Kuo A."/>
            <person name="Mondo S.J."/>
            <person name="Salamov A.A."/>
            <person name="Labutti K."/>
            <person name="Zhao Z."/>
            <person name="Chiniquy J."/>
            <person name="Barry K."/>
            <person name="Brewer H.M."/>
            <person name="Purvine S.O."/>
            <person name="Wright A.T."/>
            <person name="Boxma B."/>
            <person name="Van Alen T."/>
            <person name="Hackstein J.H."/>
            <person name="Baker S.E."/>
            <person name="Grigoriev I.V."/>
            <person name="O'Malley M.A."/>
        </authorList>
    </citation>
    <scope>NUCLEOTIDE SEQUENCE [LARGE SCALE GENOMIC DNA]</scope>
    <source>
        <strain evidence="1 2">G1</strain>
    </source>
</reference>
<name>A0A1Y2DM46_9FUNG</name>
<accession>A0A1Y2DM46</accession>
<dbReference type="OrthoDB" id="10495608at2759"/>
<proteinExistence type="predicted"/>
<protein>
    <submittedName>
        <fullName evidence="1">Uncharacterized protein</fullName>
    </submittedName>
</protein>
<dbReference type="AlphaFoldDB" id="A0A1Y2DM46"/>
<dbReference type="EMBL" id="MCOG01000062">
    <property type="protein sequence ID" value="ORY60342.1"/>
    <property type="molecule type" value="Genomic_DNA"/>
</dbReference>
<dbReference type="Proteomes" id="UP000193920">
    <property type="component" value="Unassembled WGS sequence"/>
</dbReference>